<comment type="similarity">
    <text evidence="1">Belongs to the membrane fusion protein (MFP) (TC 8.A.1) family.</text>
</comment>
<comment type="caution">
    <text evidence="5">The sequence shown here is derived from an EMBL/GenBank/DDBJ whole genome shotgun (WGS) entry which is preliminary data.</text>
</comment>
<dbReference type="Pfam" id="PF25990">
    <property type="entry name" value="Beta-barrel_YknX"/>
    <property type="match status" value="1"/>
</dbReference>
<dbReference type="GO" id="GO:1990281">
    <property type="term" value="C:efflux pump complex"/>
    <property type="evidence" value="ECO:0007669"/>
    <property type="project" value="TreeGrafter"/>
</dbReference>
<reference evidence="5 6" key="1">
    <citation type="submission" date="2017-03" db="EMBL/GenBank/DDBJ databases">
        <title>Isolation of Levoglucosan Utilizing Bacteria.</title>
        <authorList>
            <person name="Arya A.S."/>
        </authorList>
    </citation>
    <scope>NUCLEOTIDE SEQUENCE [LARGE SCALE GENOMIC DNA]</scope>
    <source>
        <strain evidence="5 6">MEC069</strain>
    </source>
</reference>
<dbReference type="AlphaFoldDB" id="A0A4Y8PWB0"/>
<dbReference type="OrthoDB" id="2380376at2"/>
<evidence type="ECO:0000259" key="4">
    <source>
        <dbReference type="Pfam" id="PF25990"/>
    </source>
</evidence>
<dbReference type="InterPro" id="IPR006143">
    <property type="entry name" value="RND_pump_MFP"/>
</dbReference>
<dbReference type="Gene3D" id="2.40.50.100">
    <property type="match status" value="1"/>
</dbReference>
<sequence length="354" mass="38172">MKKAIWIVLIFTAVAVLVGVNVRQLNKAVTITLVKVGKGTLDETVYANGKLAPFEEAVHFAAAAGQIDSIAVVPGDSVEKGDVLLKLDARDVSEQIAAEQLNVRMNALAAEEARRSTFDQVKAAESDTAREELLQRQETSLDKLDLQTEGAQLKIRELQRKLGDYRLTAAISGIVTGLDVKPGQWVNPGQQALTVMNVRKLKVKSYLNELDAGKVTKGQAVTITGDAFAGEYPGMVEFVSPVAGPADSGSRDPMVEMEISLDNPAERLRPGYQVSVALTIKGEERLLVPAAALERGAEHAYVYKVVDGKAVRVPVKLGRDDDERAEVVEGLAEGDEIIAELPAQPLDGKKVKLR</sequence>
<dbReference type="GO" id="GO:0015562">
    <property type="term" value="F:efflux transmembrane transporter activity"/>
    <property type="evidence" value="ECO:0007669"/>
    <property type="project" value="TreeGrafter"/>
</dbReference>
<evidence type="ECO:0000259" key="3">
    <source>
        <dbReference type="Pfam" id="PF25989"/>
    </source>
</evidence>
<dbReference type="SUPFAM" id="SSF111369">
    <property type="entry name" value="HlyD-like secretion proteins"/>
    <property type="match status" value="1"/>
</dbReference>
<dbReference type="Gene3D" id="2.40.420.20">
    <property type="match status" value="1"/>
</dbReference>
<dbReference type="InterPro" id="IPR058637">
    <property type="entry name" value="YknX-like_C"/>
</dbReference>
<dbReference type="RefSeq" id="WP_134755511.1">
    <property type="nucleotide sequence ID" value="NZ_MYFO02000003.1"/>
</dbReference>
<protein>
    <submittedName>
        <fullName evidence="5">Uncharacterized protein</fullName>
    </submittedName>
</protein>
<dbReference type="Proteomes" id="UP000298246">
    <property type="component" value="Unassembled WGS sequence"/>
</dbReference>
<dbReference type="Pfam" id="PF25973">
    <property type="entry name" value="BSH_CzcB"/>
    <property type="match status" value="1"/>
</dbReference>
<dbReference type="Gene3D" id="2.40.30.170">
    <property type="match status" value="1"/>
</dbReference>
<dbReference type="Pfam" id="PF25989">
    <property type="entry name" value="YknX_C"/>
    <property type="match status" value="1"/>
</dbReference>
<organism evidence="5 6">
    <name type="scientific">Paenibacillus athensensis</name>
    <dbReference type="NCBI Taxonomy" id="1967502"/>
    <lineage>
        <taxon>Bacteria</taxon>
        <taxon>Bacillati</taxon>
        <taxon>Bacillota</taxon>
        <taxon>Bacilli</taxon>
        <taxon>Bacillales</taxon>
        <taxon>Paenibacillaceae</taxon>
        <taxon>Paenibacillus</taxon>
    </lineage>
</organism>
<evidence type="ECO:0000313" key="5">
    <source>
        <dbReference type="EMBL" id="TFE85041.1"/>
    </source>
</evidence>
<feature type="domain" description="YknX-like C-terminal permuted SH3-like" evidence="3">
    <location>
        <begin position="287"/>
        <end position="352"/>
    </location>
</feature>
<dbReference type="InterPro" id="IPR058647">
    <property type="entry name" value="BSH_CzcB-like"/>
</dbReference>
<dbReference type="InterPro" id="IPR058636">
    <property type="entry name" value="Beta-barrel_YknX"/>
</dbReference>
<dbReference type="PANTHER" id="PTHR30469:SF15">
    <property type="entry name" value="HLYD FAMILY OF SECRETION PROTEINS"/>
    <property type="match status" value="1"/>
</dbReference>
<dbReference type="NCBIfam" id="TIGR01730">
    <property type="entry name" value="RND_mfp"/>
    <property type="match status" value="1"/>
</dbReference>
<accession>A0A4Y8PWB0</accession>
<evidence type="ECO:0000313" key="6">
    <source>
        <dbReference type="Proteomes" id="UP000298246"/>
    </source>
</evidence>
<evidence type="ECO:0000259" key="2">
    <source>
        <dbReference type="Pfam" id="PF25973"/>
    </source>
</evidence>
<dbReference type="PANTHER" id="PTHR30469">
    <property type="entry name" value="MULTIDRUG RESISTANCE PROTEIN MDTA"/>
    <property type="match status" value="1"/>
</dbReference>
<gene>
    <name evidence="5" type="ORF">B5M42_18520</name>
</gene>
<feature type="domain" description="YknX-like beta-barrel" evidence="4">
    <location>
        <begin position="201"/>
        <end position="276"/>
    </location>
</feature>
<keyword evidence="6" id="KW-1185">Reference proteome</keyword>
<evidence type="ECO:0000256" key="1">
    <source>
        <dbReference type="ARBA" id="ARBA00009477"/>
    </source>
</evidence>
<proteinExistence type="inferred from homology"/>
<name>A0A4Y8PWB0_9BACL</name>
<dbReference type="EMBL" id="MYFO01000029">
    <property type="protein sequence ID" value="TFE85041.1"/>
    <property type="molecule type" value="Genomic_DNA"/>
</dbReference>
<feature type="domain" description="CzcB-like barrel-sandwich hybrid" evidence="2">
    <location>
        <begin position="61"/>
        <end position="196"/>
    </location>
</feature>